<dbReference type="Proteomes" id="UP000546464">
    <property type="component" value="Unassembled WGS sequence"/>
</dbReference>
<dbReference type="FunFam" id="3.30.70.1660:FF:000002">
    <property type="entry name" value="Peptide chain release factor 1"/>
    <property type="match status" value="1"/>
</dbReference>
<dbReference type="AlphaFoldDB" id="A0A842HBB1"/>
<evidence type="ECO:0000256" key="2">
    <source>
        <dbReference type="ARBA" id="ARBA00010835"/>
    </source>
</evidence>
<reference evidence="9 10" key="1">
    <citation type="submission" date="2020-07" db="EMBL/GenBank/DDBJ databases">
        <authorList>
            <person name="Feng X."/>
        </authorList>
    </citation>
    <scope>NUCLEOTIDE SEQUENCE [LARGE SCALE GENOMIC DNA]</scope>
    <source>
        <strain evidence="9 10">JCM31066</strain>
    </source>
</reference>
<keyword evidence="4 5" id="KW-0648">Protein biosynthesis</keyword>
<dbReference type="Gene3D" id="6.10.140.1950">
    <property type="match status" value="1"/>
</dbReference>
<feature type="domain" description="Prokaryotic-type class I peptide chain release factors" evidence="8">
    <location>
        <begin position="229"/>
        <end position="245"/>
    </location>
</feature>
<feature type="modified residue" description="N5-methylglutamine" evidence="5">
    <location>
        <position position="236"/>
    </location>
</feature>
<comment type="caution">
    <text evidence="9">The sequence shown here is derived from an EMBL/GenBank/DDBJ whole genome shotgun (WGS) entry which is preliminary data.</text>
</comment>
<dbReference type="SUPFAM" id="SSF75620">
    <property type="entry name" value="Release factor"/>
    <property type="match status" value="1"/>
</dbReference>
<evidence type="ECO:0000256" key="3">
    <source>
        <dbReference type="ARBA" id="ARBA00022481"/>
    </source>
</evidence>
<keyword evidence="5" id="KW-0963">Cytoplasm</keyword>
<dbReference type="GO" id="GO:0005737">
    <property type="term" value="C:cytoplasm"/>
    <property type="evidence" value="ECO:0007669"/>
    <property type="project" value="UniProtKB-SubCell"/>
</dbReference>
<dbReference type="NCBIfam" id="TIGR00019">
    <property type="entry name" value="prfA"/>
    <property type="match status" value="1"/>
</dbReference>
<evidence type="ECO:0000259" key="8">
    <source>
        <dbReference type="PROSITE" id="PS00745"/>
    </source>
</evidence>
<sequence>MEGIPDIAPFRNRKEELDAKMAEPDFFSDQRRAAELSREHTRLSGIVALYDAADKLEADLAGNRVIIDDPETDPELKELAAEEIAGLEEQVAQKRDELLLAMLPPDPSDSRNTIVEIRAGAGGDEASLFAGDLTRMYHRFADQRGWTVEPMGASESDAGGFKEISFLITGDDVYKVLKYESGVHRVQRVPVTEASGRIHTSTATVAVLPEAEEVDIEIKTEDLEITTTRASGAGGQHVNTTDSAVQMTHKPTGLTVYCADERSQHKNRAKALTVLRSRLLEQKQREEQEKYAANRRSQIGTGDRSERIRTYNFPQNRLTDHRIGLSLSLPQVMEGDLDDLVEALRRADLQARLDAMNK</sequence>
<comment type="similarity">
    <text evidence="2 5">Belongs to the prokaryotic/mitochondrial release factor family.</text>
</comment>
<accession>A0A842HBB1</accession>
<dbReference type="InterPro" id="IPR050057">
    <property type="entry name" value="Prokaryotic/Mito_RF"/>
</dbReference>
<dbReference type="Gene3D" id="3.30.70.1660">
    <property type="match status" value="1"/>
</dbReference>
<keyword evidence="3 5" id="KW-0488">Methylation</keyword>
<dbReference type="EMBL" id="JACHVB010000014">
    <property type="protein sequence ID" value="MBC2593695.1"/>
    <property type="molecule type" value="Genomic_DNA"/>
</dbReference>
<dbReference type="InterPro" id="IPR005139">
    <property type="entry name" value="PCRF"/>
</dbReference>
<dbReference type="PANTHER" id="PTHR43804">
    <property type="entry name" value="LD18447P"/>
    <property type="match status" value="1"/>
</dbReference>
<dbReference type="PROSITE" id="PS00745">
    <property type="entry name" value="RF_PROK_I"/>
    <property type="match status" value="1"/>
</dbReference>
<evidence type="ECO:0000256" key="1">
    <source>
        <dbReference type="ARBA" id="ARBA00002986"/>
    </source>
</evidence>
<evidence type="ECO:0000313" key="9">
    <source>
        <dbReference type="EMBL" id="MBC2593695.1"/>
    </source>
</evidence>
<keyword evidence="10" id="KW-1185">Reference proteome</keyword>
<proteinExistence type="inferred from homology"/>
<dbReference type="GO" id="GO:0016149">
    <property type="term" value="F:translation release factor activity, codon specific"/>
    <property type="evidence" value="ECO:0007669"/>
    <property type="project" value="UniProtKB-UniRule"/>
</dbReference>
<evidence type="ECO:0000256" key="4">
    <source>
        <dbReference type="ARBA" id="ARBA00022917"/>
    </source>
</evidence>
<name>A0A842HBB1_9BACT</name>
<dbReference type="InterPro" id="IPR045853">
    <property type="entry name" value="Pep_chain_release_fac_I_sf"/>
</dbReference>
<evidence type="ECO:0000256" key="6">
    <source>
        <dbReference type="NCBIfam" id="TIGR00019"/>
    </source>
</evidence>
<comment type="PTM">
    <text evidence="5">Methylated by PrmC. Methylation increases the termination efficiency of RF1.</text>
</comment>
<comment type="subcellular location">
    <subcellularLocation>
        <location evidence="5">Cytoplasm</location>
    </subcellularLocation>
</comment>
<protein>
    <recommendedName>
        <fullName evidence="5 6">Peptide chain release factor 1</fullName>
        <shortName evidence="5">RF-1</shortName>
    </recommendedName>
</protein>
<evidence type="ECO:0000313" key="10">
    <source>
        <dbReference type="Proteomes" id="UP000546464"/>
    </source>
</evidence>
<dbReference type="HAMAP" id="MF_00093">
    <property type="entry name" value="Rel_fac_1"/>
    <property type="match status" value="1"/>
</dbReference>
<dbReference type="InterPro" id="IPR004373">
    <property type="entry name" value="RF-1"/>
</dbReference>
<dbReference type="Pfam" id="PF03462">
    <property type="entry name" value="PCRF"/>
    <property type="match status" value="1"/>
</dbReference>
<feature type="region of interest" description="Disordered" evidence="7">
    <location>
        <begin position="284"/>
        <end position="306"/>
    </location>
</feature>
<dbReference type="PANTHER" id="PTHR43804:SF7">
    <property type="entry name" value="LD18447P"/>
    <property type="match status" value="1"/>
</dbReference>
<dbReference type="NCBIfam" id="NF001859">
    <property type="entry name" value="PRK00591.1"/>
    <property type="match status" value="1"/>
</dbReference>
<dbReference type="FunFam" id="3.30.160.20:FF:000004">
    <property type="entry name" value="Peptide chain release factor 1"/>
    <property type="match status" value="1"/>
</dbReference>
<evidence type="ECO:0000256" key="7">
    <source>
        <dbReference type="SAM" id="MobiDB-lite"/>
    </source>
</evidence>
<dbReference type="InterPro" id="IPR000352">
    <property type="entry name" value="Pep_chain_release_fac_I"/>
</dbReference>
<dbReference type="RefSeq" id="WP_185674696.1">
    <property type="nucleotide sequence ID" value="NZ_JACHVB010000014.1"/>
</dbReference>
<comment type="function">
    <text evidence="1 5">Peptide chain release factor 1 directs the termination of translation in response to the peptide chain termination codons UAG and UAA.</text>
</comment>
<dbReference type="Pfam" id="PF00472">
    <property type="entry name" value="RF-1"/>
    <property type="match status" value="1"/>
</dbReference>
<organism evidence="9 10">
    <name type="scientific">Ruficoccus amylovorans</name>
    <dbReference type="NCBI Taxonomy" id="1804625"/>
    <lineage>
        <taxon>Bacteria</taxon>
        <taxon>Pseudomonadati</taxon>
        <taxon>Verrucomicrobiota</taxon>
        <taxon>Opitutia</taxon>
        <taxon>Puniceicoccales</taxon>
        <taxon>Cerasicoccaceae</taxon>
        <taxon>Ruficoccus</taxon>
    </lineage>
</organism>
<evidence type="ECO:0000256" key="5">
    <source>
        <dbReference type="HAMAP-Rule" id="MF_00093"/>
    </source>
</evidence>
<dbReference type="Gene3D" id="3.30.160.20">
    <property type="match status" value="1"/>
</dbReference>
<gene>
    <name evidence="5 9" type="primary">prfA</name>
    <name evidence="9" type="ORF">H5P28_05410</name>
</gene>
<dbReference type="SMART" id="SM00937">
    <property type="entry name" value="PCRF"/>
    <property type="match status" value="1"/>
</dbReference>